<feature type="compositionally biased region" description="Gly residues" evidence="5">
    <location>
        <begin position="23"/>
        <end position="32"/>
    </location>
</feature>
<evidence type="ECO:0000256" key="3">
    <source>
        <dbReference type="ARBA" id="ARBA00044072"/>
    </source>
</evidence>
<comment type="similarity">
    <text evidence="1">Belongs to the UPF0545 family.</text>
</comment>
<evidence type="ECO:0000256" key="1">
    <source>
        <dbReference type="ARBA" id="ARBA00006412"/>
    </source>
</evidence>
<dbReference type="GeneTree" id="ENSGT00390000002511"/>
<protein>
    <recommendedName>
        <fullName evidence="3">Synaptic plasticity regulator PANTS</fullName>
    </recommendedName>
    <alternativeName>
        <fullName evidence="4">Plasticity-associated neural transcript short</fullName>
    </alternativeName>
</protein>
<dbReference type="PANTHER" id="PTHR28052:SF1">
    <property type="entry name" value="UPF0545 PROTEIN C22ORF39"/>
    <property type="match status" value="1"/>
</dbReference>
<dbReference type="Ensembl" id="ENSSHAT00000042399.1">
    <property type="protein sequence ID" value="ENSSHAP00000041750.1"/>
    <property type="gene ID" value="ENSSHAG00000021521.1"/>
</dbReference>
<organism evidence="6 7">
    <name type="scientific">Sarcophilus harrisii</name>
    <name type="common">Tasmanian devil</name>
    <name type="synonym">Sarcophilus laniarius</name>
    <dbReference type="NCBI Taxonomy" id="9305"/>
    <lineage>
        <taxon>Eukaryota</taxon>
        <taxon>Metazoa</taxon>
        <taxon>Chordata</taxon>
        <taxon>Craniata</taxon>
        <taxon>Vertebrata</taxon>
        <taxon>Euteleostomi</taxon>
        <taxon>Mammalia</taxon>
        <taxon>Metatheria</taxon>
        <taxon>Dasyuromorphia</taxon>
        <taxon>Dasyuridae</taxon>
        <taxon>Sarcophilus</taxon>
    </lineage>
</organism>
<dbReference type="InParanoid" id="A0A7N4PSC6"/>
<proteinExistence type="inferred from homology"/>
<evidence type="ECO:0000256" key="5">
    <source>
        <dbReference type="SAM" id="MobiDB-lite"/>
    </source>
</evidence>
<dbReference type="FunCoup" id="A0A7N4PSC6">
    <property type="interactions" value="138"/>
</dbReference>
<feature type="region of interest" description="Disordered" evidence="5">
    <location>
        <begin position="184"/>
        <end position="209"/>
    </location>
</feature>
<name>A0A7N4PSC6_SARHA</name>
<dbReference type="GO" id="GO:0043083">
    <property type="term" value="C:synaptic cleft"/>
    <property type="evidence" value="ECO:0007669"/>
    <property type="project" value="UniProtKB-SubCell"/>
</dbReference>
<dbReference type="AlphaFoldDB" id="A0A7N4PSC6"/>
<evidence type="ECO:0000313" key="6">
    <source>
        <dbReference type="Ensembl" id="ENSSHAP00000041750.1"/>
    </source>
</evidence>
<evidence type="ECO:0000256" key="4">
    <source>
        <dbReference type="ARBA" id="ARBA00044235"/>
    </source>
</evidence>
<dbReference type="Proteomes" id="UP000007648">
    <property type="component" value="Unassembled WGS sequence"/>
</dbReference>
<reference evidence="6 7" key="1">
    <citation type="journal article" date="2011" name="Proc. Natl. Acad. Sci. U.S.A.">
        <title>Genetic diversity and population structure of the endangered marsupial Sarcophilus harrisii (Tasmanian devil).</title>
        <authorList>
            <person name="Miller W."/>
            <person name="Hayes V.M."/>
            <person name="Ratan A."/>
            <person name="Petersen D.C."/>
            <person name="Wittekindt N.E."/>
            <person name="Miller J."/>
            <person name="Walenz B."/>
            <person name="Knight J."/>
            <person name="Qi J."/>
            <person name="Zhao F."/>
            <person name="Wang Q."/>
            <person name="Bedoya-Reina O.C."/>
            <person name="Katiyar N."/>
            <person name="Tomsho L.P."/>
            <person name="Kasson L.M."/>
            <person name="Hardie R.A."/>
            <person name="Woodbridge P."/>
            <person name="Tindall E.A."/>
            <person name="Bertelsen M.F."/>
            <person name="Dixon D."/>
            <person name="Pyecroft S."/>
            <person name="Helgen K.M."/>
            <person name="Lesk A.M."/>
            <person name="Pringle T.H."/>
            <person name="Patterson N."/>
            <person name="Zhang Y."/>
            <person name="Kreiss A."/>
            <person name="Woods G.M."/>
            <person name="Jones M.E."/>
            <person name="Schuster S.C."/>
        </authorList>
    </citation>
    <scope>NUCLEOTIDE SEQUENCE [LARGE SCALE GENOMIC DNA]</scope>
</reference>
<evidence type="ECO:0000313" key="7">
    <source>
        <dbReference type="Proteomes" id="UP000007648"/>
    </source>
</evidence>
<feature type="compositionally biased region" description="Basic and acidic residues" evidence="5">
    <location>
        <begin position="84"/>
        <end position="101"/>
    </location>
</feature>
<dbReference type="Pfam" id="PF11326">
    <property type="entry name" value="PANTS-like"/>
    <property type="match status" value="1"/>
</dbReference>
<accession>A0A7N4PSC6</accession>
<gene>
    <name evidence="6" type="primary">C1H22orf39</name>
</gene>
<sequence>YVRGYGGGLRGREESGATSGLGSRRGAGGGPAGRPRPGKSREAAAGSRAEGRGWSLRTGRDLVRGCGREGQASGGGSSGRGVATRKEEGLTGPGDQERQGPEEGASSLLLAPPRSCEHYWAEWKHCRTIRNFLHHYYTYGETPSCDQWKRDYQNCQEWEENGSPEAKQFLCKSEQARILAKQKHAPVWTMRQSPPRDWHLPLPGEGKSK</sequence>
<evidence type="ECO:0000256" key="2">
    <source>
        <dbReference type="ARBA" id="ARBA00043942"/>
    </source>
</evidence>
<feature type="compositionally biased region" description="Basic and acidic residues" evidence="5">
    <location>
        <begin position="58"/>
        <end position="67"/>
    </location>
</feature>
<dbReference type="InterPro" id="IPR021475">
    <property type="entry name" value="Pants/Emi1-like"/>
</dbReference>
<reference evidence="6" key="3">
    <citation type="submission" date="2025-09" db="UniProtKB">
        <authorList>
            <consortium name="Ensembl"/>
        </authorList>
    </citation>
    <scope>IDENTIFICATION</scope>
</reference>
<feature type="region of interest" description="Disordered" evidence="5">
    <location>
        <begin position="1"/>
        <end position="108"/>
    </location>
</feature>
<comment type="subcellular location">
    <subcellularLocation>
        <location evidence="2">Synaptic cleft</location>
    </subcellularLocation>
</comment>
<reference evidence="6" key="2">
    <citation type="submission" date="2025-08" db="UniProtKB">
        <authorList>
            <consortium name="Ensembl"/>
        </authorList>
    </citation>
    <scope>IDENTIFICATION</scope>
</reference>
<keyword evidence="7" id="KW-1185">Reference proteome</keyword>
<dbReference type="PANTHER" id="PTHR28052">
    <property type="entry name" value="UPF0545 PROTEIN C22ORF39"/>
    <property type="match status" value="1"/>
</dbReference>